<feature type="domain" description="DUF7887" evidence="2">
    <location>
        <begin position="53"/>
        <end position="113"/>
    </location>
</feature>
<proteinExistence type="predicted"/>
<dbReference type="AlphaFoldDB" id="A0A9Q0GSI8"/>
<dbReference type="Pfam" id="PF25397">
    <property type="entry name" value="DUF7887"/>
    <property type="match status" value="1"/>
</dbReference>
<keyword evidence="1" id="KW-0472">Membrane</keyword>
<keyword evidence="4" id="KW-1185">Reference proteome</keyword>
<feature type="transmembrane region" description="Helical" evidence="1">
    <location>
        <begin position="91"/>
        <end position="110"/>
    </location>
</feature>
<evidence type="ECO:0000259" key="2">
    <source>
        <dbReference type="Pfam" id="PF25397"/>
    </source>
</evidence>
<dbReference type="OrthoDB" id="1937164at2759"/>
<dbReference type="Proteomes" id="UP001141806">
    <property type="component" value="Unassembled WGS sequence"/>
</dbReference>
<protein>
    <recommendedName>
        <fullName evidence="2">DUF7887 domain-containing protein</fullName>
    </recommendedName>
</protein>
<accession>A0A9Q0GSI8</accession>
<dbReference type="EMBL" id="JAMYWD010000012">
    <property type="protein sequence ID" value="KAJ4953332.1"/>
    <property type="molecule type" value="Genomic_DNA"/>
</dbReference>
<keyword evidence="1" id="KW-1133">Transmembrane helix</keyword>
<sequence>MLITKKSFISSTLSSYLVRKNNGRKFRSIRAKKRDLTENSRNQPEPIFPLRVTNVLVARSAVAVLALGFIDAGYSGDWSRIGVISRESEELLKMAAFFIVPLCVFLIFSFSNQEKA</sequence>
<dbReference type="PANTHER" id="PTHR38389:SF1">
    <property type="entry name" value="DNA-DIRECTED RNA POLYMERASE SUBUNIT BETA"/>
    <property type="match status" value="1"/>
</dbReference>
<organism evidence="3 4">
    <name type="scientific">Protea cynaroides</name>
    <dbReference type="NCBI Taxonomy" id="273540"/>
    <lineage>
        <taxon>Eukaryota</taxon>
        <taxon>Viridiplantae</taxon>
        <taxon>Streptophyta</taxon>
        <taxon>Embryophyta</taxon>
        <taxon>Tracheophyta</taxon>
        <taxon>Spermatophyta</taxon>
        <taxon>Magnoliopsida</taxon>
        <taxon>Proteales</taxon>
        <taxon>Proteaceae</taxon>
        <taxon>Protea</taxon>
    </lineage>
</organism>
<feature type="transmembrane region" description="Helical" evidence="1">
    <location>
        <begin position="48"/>
        <end position="70"/>
    </location>
</feature>
<evidence type="ECO:0000313" key="4">
    <source>
        <dbReference type="Proteomes" id="UP001141806"/>
    </source>
</evidence>
<dbReference type="InterPro" id="IPR057209">
    <property type="entry name" value="DUF7887"/>
</dbReference>
<reference evidence="3" key="1">
    <citation type="journal article" date="2023" name="Plant J.">
        <title>The genome of the king protea, Protea cynaroides.</title>
        <authorList>
            <person name="Chang J."/>
            <person name="Duong T.A."/>
            <person name="Schoeman C."/>
            <person name="Ma X."/>
            <person name="Roodt D."/>
            <person name="Barker N."/>
            <person name="Li Z."/>
            <person name="Van de Peer Y."/>
            <person name="Mizrachi E."/>
        </authorList>
    </citation>
    <scope>NUCLEOTIDE SEQUENCE</scope>
    <source>
        <tissue evidence="3">Young leaves</tissue>
    </source>
</reference>
<comment type="caution">
    <text evidence="3">The sequence shown here is derived from an EMBL/GenBank/DDBJ whole genome shotgun (WGS) entry which is preliminary data.</text>
</comment>
<evidence type="ECO:0000256" key="1">
    <source>
        <dbReference type="SAM" id="Phobius"/>
    </source>
</evidence>
<keyword evidence="1" id="KW-0812">Transmembrane</keyword>
<evidence type="ECO:0000313" key="3">
    <source>
        <dbReference type="EMBL" id="KAJ4953332.1"/>
    </source>
</evidence>
<dbReference type="PANTHER" id="PTHR38389">
    <property type="entry name" value="DNA-DIRECTED RNA POLYMERASE SUBUNIT BETA"/>
    <property type="match status" value="1"/>
</dbReference>
<name>A0A9Q0GSI8_9MAGN</name>
<gene>
    <name evidence="3" type="ORF">NE237_030164</name>
</gene>